<accession>A0AAD7BNZ2</accession>
<dbReference type="EMBL" id="JARKIF010000012">
    <property type="protein sequence ID" value="KAJ7625972.1"/>
    <property type="molecule type" value="Genomic_DNA"/>
</dbReference>
<protein>
    <submittedName>
        <fullName evidence="2">Uncharacterized protein</fullName>
    </submittedName>
</protein>
<reference evidence="2" key="1">
    <citation type="submission" date="2023-03" db="EMBL/GenBank/DDBJ databases">
        <title>Massive genome expansion in bonnet fungi (Mycena s.s.) driven by repeated elements and novel gene families across ecological guilds.</title>
        <authorList>
            <consortium name="Lawrence Berkeley National Laboratory"/>
            <person name="Harder C.B."/>
            <person name="Miyauchi S."/>
            <person name="Viragh M."/>
            <person name="Kuo A."/>
            <person name="Thoen E."/>
            <person name="Andreopoulos B."/>
            <person name="Lu D."/>
            <person name="Skrede I."/>
            <person name="Drula E."/>
            <person name="Henrissat B."/>
            <person name="Morin E."/>
            <person name="Kohler A."/>
            <person name="Barry K."/>
            <person name="LaButti K."/>
            <person name="Morin E."/>
            <person name="Salamov A."/>
            <person name="Lipzen A."/>
            <person name="Mereny Z."/>
            <person name="Hegedus B."/>
            <person name="Baldrian P."/>
            <person name="Stursova M."/>
            <person name="Weitz H."/>
            <person name="Taylor A."/>
            <person name="Grigoriev I.V."/>
            <person name="Nagy L.G."/>
            <person name="Martin F."/>
            <person name="Kauserud H."/>
        </authorList>
    </citation>
    <scope>NUCLEOTIDE SEQUENCE</scope>
    <source>
        <strain evidence="2">9284</strain>
    </source>
</reference>
<gene>
    <name evidence="2" type="ORF">FB45DRAFT_922752</name>
</gene>
<dbReference type="AlphaFoldDB" id="A0AAD7BNZ2"/>
<keyword evidence="1" id="KW-0732">Signal</keyword>
<feature type="chain" id="PRO_5042220134" evidence="1">
    <location>
        <begin position="22"/>
        <end position="137"/>
    </location>
</feature>
<dbReference type="Proteomes" id="UP001221142">
    <property type="component" value="Unassembled WGS sequence"/>
</dbReference>
<evidence type="ECO:0000313" key="2">
    <source>
        <dbReference type="EMBL" id="KAJ7625972.1"/>
    </source>
</evidence>
<keyword evidence="3" id="KW-1185">Reference proteome</keyword>
<evidence type="ECO:0000313" key="3">
    <source>
        <dbReference type="Proteomes" id="UP001221142"/>
    </source>
</evidence>
<evidence type="ECO:0000256" key="1">
    <source>
        <dbReference type="SAM" id="SignalP"/>
    </source>
</evidence>
<sequence length="137" mass="14215">MPSFRVAFLLVAAAFARCTFSHPIAPQTPFISDADASTQCFTPQAAIASDCQSLFASPPPADWTNIAAGATDVFKPFCNASCCVYTNTAGVPTDVLVRAGKMLLGCTQRANGLVNGITRTDAAAICLADSKSVNGCF</sequence>
<comment type="caution">
    <text evidence="2">The sequence shown here is derived from an EMBL/GenBank/DDBJ whole genome shotgun (WGS) entry which is preliminary data.</text>
</comment>
<name>A0AAD7BNZ2_9AGAR</name>
<feature type="signal peptide" evidence="1">
    <location>
        <begin position="1"/>
        <end position="21"/>
    </location>
</feature>
<proteinExistence type="predicted"/>
<organism evidence="2 3">
    <name type="scientific">Roridomyces roridus</name>
    <dbReference type="NCBI Taxonomy" id="1738132"/>
    <lineage>
        <taxon>Eukaryota</taxon>
        <taxon>Fungi</taxon>
        <taxon>Dikarya</taxon>
        <taxon>Basidiomycota</taxon>
        <taxon>Agaricomycotina</taxon>
        <taxon>Agaricomycetes</taxon>
        <taxon>Agaricomycetidae</taxon>
        <taxon>Agaricales</taxon>
        <taxon>Marasmiineae</taxon>
        <taxon>Mycenaceae</taxon>
        <taxon>Roridomyces</taxon>
    </lineage>
</organism>